<dbReference type="PROSITE" id="PS51257">
    <property type="entry name" value="PROKAR_LIPOPROTEIN"/>
    <property type="match status" value="1"/>
</dbReference>
<dbReference type="eggNOG" id="ENOG5030UJ9">
    <property type="taxonomic scope" value="Bacteria"/>
</dbReference>
<name>R2QBG5_9ENTE</name>
<evidence type="ECO:0000313" key="2">
    <source>
        <dbReference type="EMBL" id="EOH93772.1"/>
    </source>
</evidence>
<dbReference type="EMBL" id="AJAQ01000016">
    <property type="protein sequence ID" value="EOH93772.1"/>
    <property type="molecule type" value="Genomic_DNA"/>
</dbReference>
<dbReference type="STRING" id="160454.RV10_GL000693"/>
<dbReference type="NCBIfam" id="NF038353">
    <property type="entry name" value="FxLYD_dom"/>
    <property type="match status" value="1"/>
</dbReference>
<gene>
    <name evidence="2" type="ORF">UAU_02468</name>
</gene>
<evidence type="ECO:0008006" key="4">
    <source>
        <dbReference type="Google" id="ProtNLM"/>
    </source>
</evidence>
<protein>
    <recommendedName>
        <fullName evidence="4">DUF5105 domain-containing protein</fullName>
    </recommendedName>
</protein>
<proteinExistence type="predicted"/>
<accession>R2QBG5</accession>
<feature type="chain" id="PRO_5039206073" description="DUF5105 domain-containing protein" evidence="1">
    <location>
        <begin position="20"/>
        <end position="264"/>
    </location>
</feature>
<feature type="signal peptide" evidence="1">
    <location>
        <begin position="1"/>
        <end position="19"/>
    </location>
</feature>
<comment type="caution">
    <text evidence="2">The sequence shown here is derived from an EMBL/GenBank/DDBJ whole genome shotgun (WGS) entry which is preliminary data.</text>
</comment>
<dbReference type="RefSeq" id="WP_010757458.1">
    <property type="nucleotide sequence ID" value="NZ_ASWD01000001.1"/>
</dbReference>
<evidence type="ECO:0000256" key="1">
    <source>
        <dbReference type="SAM" id="SignalP"/>
    </source>
</evidence>
<dbReference type="OrthoDB" id="9805788at2"/>
<evidence type="ECO:0000313" key="3">
    <source>
        <dbReference type="Proteomes" id="UP000013782"/>
    </source>
</evidence>
<dbReference type="InterPro" id="IPR047676">
    <property type="entry name" value="FxLYD_dom"/>
</dbReference>
<reference evidence="2 3" key="1">
    <citation type="submission" date="2013-02" db="EMBL/GenBank/DDBJ databases">
        <title>The Genome Sequence of Enterococcus pallens BAA-351.</title>
        <authorList>
            <consortium name="The Broad Institute Genome Sequencing Platform"/>
            <consortium name="The Broad Institute Genome Sequencing Center for Infectious Disease"/>
            <person name="Earl A.M."/>
            <person name="Gilmore M.S."/>
            <person name="Lebreton F."/>
            <person name="Walker B."/>
            <person name="Young S.K."/>
            <person name="Zeng Q."/>
            <person name="Gargeya S."/>
            <person name="Fitzgerald M."/>
            <person name="Haas B."/>
            <person name="Abouelleil A."/>
            <person name="Alvarado L."/>
            <person name="Arachchi H.M."/>
            <person name="Berlin A.M."/>
            <person name="Chapman S.B."/>
            <person name="Dewar J."/>
            <person name="Goldberg J."/>
            <person name="Griggs A."/>
            <person name="Gujja S."/>
            <person name="Hansen M."/>
            <person name="Howarth C."/>
            <person name="Imamovic A."/>
            <person name="Larimer J."/>
            <person name="McCowan C."/>
            <person name="Murphy C."/>
            <person name="Neiman D."/>
            <person name="Pearson M."/>
            <person name="Priest M."/>
            <person name="Roberts A."/>
            <person name="Saif S."/>
            <person name="Shea T."/>
            <person name="Sisk P."/>
            <person name="Sykes S."/>
            <person name="Wortman J."/>
            <person name="Nusbaum C."/>
            <person name="Birren B."/>
        </authorList>
    </citation>
    <scope>NUCLEOTIDE SEQUENCE [LARGE SCALE GENOMIC DNA]</scope>
    <source>
        <strain evidence="2 3">ATCC BAA-351</strain>
    </source>
</reference>
<dbReference type="HOGENOM" id="CLU_072071_0_0_9"/>
<organism evidence="2 3">
    <name type="scientific">Enterococcus pallens ATCC BAA-351</name>
    <dbReference type="NCBI Taxonomy" id="1158607"/>
    <lineage>
        <taxon>Bacteria</taxon>
        <taxon>Bacillati</taxon>
        <taxon>Bacillota</taxon>
        <taxon>Bacilli</taxon>
        <taxon>Lactobacillales</taxon>
        <taxon>Enterococcaceae</taxon>
        <taxon>Enterococcus</taxon>
    </lineage>
</organism>
<dbReference type="AlphaFoldDB" id="R2QBG5"/>
<keyword evidence="3" id="KW-1185">Reference proteome</keyword>
<keyword evidence="1" id="KW-0732">Signal</keyword>
<dbReference type="PATRIC" id="fig|1158607.3.peg.2442"/>
<sequence>MKKIVLVVTCLLCTTFLSACGGNDDGKTTESTGPVYVDQEFLDSLGKGLEERWSYAEDIDDDGEKEGLQKATNHELTILDRYTSGQFKDTKLQEKAIAYINELKNGLEVLDTYGSDSFYQKWDKHYATRTKMLVDLSENYTIPISEKYQATLKELTAHGTEVAQKEKVEEEIQALLQNASFTDEGSDDGITYRTYTATIENTTGLSINNLMATVNLLDGEGVVVDTSYLNANNWRAGQKYKFEFMTDKEFQNMDVDVSHYQTED</sequence>
<dbReference type="Proteomes" id="UP000013782">
    <property type="component" value="Unassembled WGS sequence"/>
</dbReference>